<dbReference type="PANTHER" id="PTHR21299">
    <property type="entry name" value="CYTIDYLATE KINASE/PANTOATE-BETA-ALANINE LIGASE"/>
    <property type="match status" value="1"/>
</dbReference>
<sequence>MRIVETARELSDLSHSKKQGGLKVALVPTMGALHEGHRSLIHVAQQHADFVIVSIFVNRLQFNNEEDFETYPVTLDDDIAICRSSGVSALYMPSSKSMYPDSFGTSVEVSGLTARFEGASRAGHFSGVTTVVTKLLTASAPDIAVFGQKDFQQFAVLRKLVNDLDIPVEMVMAPTIREEDGLALSSRNVRLNKDSRRRAVSISQGLFHSLTLFQSGVRDTQELNEAARKSCADEIAIDYVQIVDAQTLENVSEAHVGDVLLFAGTIDGIRLIDNIIFTA</sequence>
<proteinExistence type="inferred from homology"/>
<dbReference type="Gene3D" id="3.40.50.620">
    <property type="entry name" value="HUPs"/>
    <property type="match status" value="1"/>
</dbReference>
<dbReference type="GO" id="GO:0005524">
    <property type="term" value="F:ATP binding"/>
    <property type="evidence" value="ECO:0007669"/>
    <property type="project" value="UniProtKB-KW"/>
</dbReference>
<evidence type="ECO:0000256" key="2">
    <source>
        <dbReference type="ARBA" id="ARBA00009256"/>
    </source>
</evidence>
<gene>
    <name evidence="9" type="ORF">UFOPK1421_01559</name>
</gene>
<dbReference type="PANTHER" id="PTHR21299:SF1">
    <property type="entry name" value="PANTOATE--BETA-ALANINE LIGASE"/>
    <property type="match status" value="1"/>
</dbReference>
<dbReference type="InterPro" id="IPR014729">
    <property type="entry name" value="Rossmann-like_a/b/a_fold"/>
</dbReference>
<evidence type="ECO:0000256" key="3">
    <source>
        <dbReference type="ARBA" id="ARBA00012219"/>
    </source>
</evidence>
<comment type="catalytic activity">
    <reaction evidence="8">
        <text>(R)-pantoate + beta-alanine + ATP = (R)-pantothenate + AMP + diphosphate + H(+)</text>
        <dbReference type="Rhea" id="RHEA:10912"/>
        <dbReference type="ChEBI" id="CHEBI:15378"/>
        <dbReference type="ChEBI" id="CHEBI:15980"/>
        <dbReference type="ChEBI" id="CHEBI:29032"/>
        <dbReference type="ChEBI" id="CHEBI:30616"/>
        <dbReference type="ChEBI" id="CHEBI:33019"/>
        <dbReference type="ChEBI" id="CHEBI:57966"/>
        <dbReference type="ChEBI" id="CHEBI:456215"/>
        <dbReference type="EC" id="6.3.2.1"/>
    </reaction>
</comment>
<accession>A0A6J6CUZ7</accession>
<organism evidence="9">
    <name type="scientific">freshwater metagenome</name>
    <dbReference type="NCBI Taxonomy" id="449393"/>
    <lineage>
        <taxon>unclassified sequences</taxon>
        <taxon>metagenomes</taxon>
        <taxon>ecological metagenomes</taxon>
    </lineage>
</organism>
<dbReference type="Gene3D" id="3.30.1300.10">
    <property type="entry name" value="Pantoate-beta-alanine ligase, C-terminal domain"/>
    <property type="match status" value="1"/>
</dbReference>
<keyword evidence="6" id="KW-0547">Nucleotide-binding</keyword>
<keyword evidence="4" id="KW-0436">Ligase</keyword>
<protein>
    <recommendedName>
        <fullName evidence="3">pantoate--beta-alanine ligase (AMP-forming)</fullName>
        <ecNumber evidence="3">6.3.2.1</ecNumber>
    </recommendedName>
</protein>
<dbReference type="SUPFAM" id="SSF52374">
    <property type="entry name" value="Nucleotidylyl transferase"/>
    <property type="match status" value="1"/>
</dbReference>
<comment type="pathway">
    <text evidence="1">Cofactor biosynthesis; (R)-pantothenate biosynthesis; (R)-pantothenate from (R)-pantoate and beta-alanine: step 1/1.</text>
</comment>
<dbReference type="Pfam" id="PF02569">
    <property type="entry name" value="Pantoate_ligase"/>
    <property type="match status" value="1"/>
</dbReference>
<keyword evidence="7" id="KW-0067">ATP-binding</keyword>
<dbReference type="UniPathway" id="UPA00028">
    <property type="reaction ID" value="UER00005"/>
</dbReference>
<dbReference type="GO" id="GO:0015940">
    <property type="term" value="P:pantothenate biosynthetic process"/>
    <property type="evidence" value="ECO:0007669"/>
    <property type="project" value="UniProtKB-UniPathway"/>
</dbReference>
<dbReference type="GO" id="GO:0005829">
    <property type="term" value="C:cytosol"/>
    <property type="evidence" value="ECO:0007669"/>
    <property type="project" value="TreeGrafter"/>
</dbReference>
<name>A0A6J6CUZ7_9ZZZZ</name>
<dbReference type="InterPro" id="IPR004821">
    <property type="entry name" value="Cyt_trans-like"/>
</dbReference>
<dbReference type="EMBL" id="CAEZSL010000240">
    <property type="protein sequence ID" value="CAB4555390.1"/>
    <property type="molecule type" value="Genomic_DNA"/>
</dbReference>
<evidence type="ECO:0000313" key="9">
    <source>
        <dbReference type="EMBL" id="CAB4555390.1"/>
    </source>
</evidence>
<evidence type="ECO:0000256" key="4">
    <source>
        <dbReference type="ARBA" id="ARBA00022598"/>
    </source>
</evidence>
<dbReference type="AlphaFoldDB" id="A0A6J6CUZ7"/>
<keyword evidence="5" id="KW-0566">Pantothenate biosynthesis</keyword>
<dbReference type="NCBIfam" id="TIGR00018">
    <property type="entry name" value="panC"/>
    <property type="match status" value="1"/>
</dbReference>
<dbReference type="CDD" id="cd00560">
    <property type="entry name" value="PanC"/>
    <property type="match status" value="1"/>
</dbReference>
<evidence type="ECO:0000256" key="6">
    <source>
        <dbReference type="ARBA" id="ARBA00022741"/>
    </source>
</evidence>
<dbReference type="NCBIfam" id="TIGR00125">
    <property type="entry name" value="cyt_tran_rel"/>
    <property type="match status" value="1"/>
</dbReference>
<dbReference type="InterPro" id="IPR003721">
    <property type="entry name" value="Pantoate_ligase"/>
</dbReference>
<dbReference type="GO" id="GO:0004592">
    <property type="term" value="F:pantoate-beta-alanine ligase activity"/>
    <property type="evidence" value="ECO:0007669"/>
    <property type="project" value="UniProtKB-EC"/>
</dbReference>
<dbReference type="EC" id="6.3.2.1" evidence="3"/>
<evidence type="ECO:0000256" key="8">
    <source>
        <dbReference type="ARBA" id="ARBA00048258"/>
    </source>
</evidence>
<evidence type="ECO:0000256" key="5">
    <source>
        <dbReference type="ARBA" id="ARBA00022655"/>
    </source>
</evidence>
<reference evidence="9" key="1">
    <citation type="submission" date="2020-05" db="EMBL/GenBank/DDBJ databases">
        <authorList>
            <person name="Chiriac C."/>
            <person name="Salcher M."/>
            <person name="Ghai R."/>
            <person name="Kavagutti S V."/>
        </authorList>
    </citation>
    <scope>NUCLEOTIDE SEQUENCE</scope>
</reference>
<evidence type="ECO:0000256" key="1">
    <source>
        <dbReference type="ARBA" id="ARBA00004990"/>
    </source>
</evidence>
<evidence type="ECO:0000256" key="7">
    <source>
        <dbReference type="ARBA" id="ARBA00022840"/>
    </source>
</evidence>
<comment type="similarity">
    <text evidence="2">Belongs to the pantothenate synthetase family.</text>
</comment>
<dbReference type="HAMAP" id="MF_00158">
    <property type="entry name" value="PanC"/>
    <property type="match status" value="1"/>
</dbReference>
<dbReference type="InterPro" id="IPR042176">
    <property type="entry name" value="Pantoate_ligase_C"/>
</dbReference>